<dbReference type="Gene3D" id="1.10.533.10">
    <property type="entry name" value="Death Domain, Fas"/>
    <property type="match status" value="1"/>
</dbReference>
<feature type="compositionally biased region" description="Polar residues" evidence="2">
    <location>
        <begin position="8"/>
        <end position="21"/>
    </location>
</feature>
<evidence type="ECO:0000313" key="5">
    <source>
        <dbReference type="Proteomes" id="UP001347796"/>
    </source>
</evidence>
<feature type="compositionally biased region" description="Basic and acidic residues" evidence="2">
    <location>
        <begin position="47"/>
        <end position="59"/>
    </location>
</feature>
<evidence type="ECO:0000256" key="2">
    <source>
        <dbReference type="SAM" id="MobiDB-lite"/>
    </source>
</evidence>
<feature type="domain" description="SEA" evidence="3">
    <location>
        <begin position="250"/>
        <end position="358"/>
    </location>
</feature>
<protein>
    <recommendedName>
        <fullName evidence="3">SEA domain-containing protein</fullName>
    </recommendedName>
</protein>
<dbReference type="EMBL" id="JAZGQO010000001">
    <property type="protein sequence ID" value="KAK6196203.1"/>
    <property type="molecule type" value="Genomic_DNA"/>
</dbReference>
<dbReference type="Gene3D" id="1.20.5.1700">
    <property type="match status" value="1"/>
</dbReference>
<feature type="coiled-coil region" evidence="1">
    <location>
        <begin position="367"/>
        <end position="449"/>
    </location>
</feature>
<dbReference type="InterPro" id="IPR011029">
    <property type="entry name" value="DEATH-like_dom_sf"/>
</dbReference>
<feature type="compositionally biased region" description="Basic and acidic residues" evidence="2">
    <location>
        <begin position="23"/>
        <end position="39"/>
    </location>
</feature>
<gene>
    <name evidence="4" type="ORF">SNE40_001473</name>
</gene>
<dbReference type="CDD" id="cd01671">
    <property type="entry name" value="CARD"/>
    <property type="match status" value="1"/>
</dbReference>
<feature type="compositionally biased region" description="Basic and acidic residues" evidence="2">
    <location>
        <begin position="74"/>
        <end position="105"/>
    </location>
</feature>
<evidence type="ECO:0000256" key="1">
    <source>
        <dbReference type="SAM" id="Coils"/>
    </source>
</evidence>
<evidence type="ECO:0000259" key="3">
    <source>
        <dbReference type="PROSITE" id="PS50024"/>
    </source>
</evidence>
<evidence type="ECO:0000313" key="4">
    <source>
        <dbReference type="EMBL" id="KAK6196203.1"/>
    </source>
</evidence>
<keyword evidence="1" id="KW-0175">Coiled coil</keyword>
<dbReference type="PROSITE" id="PS50024">
    <property type="entry name" value="SEA"/>
    <property type="match status" value="1"/>
</dbReference>
<comment type="caution">
    <text evidence="4">The sequence shown here is derived from an EMBL/GenBank/DDBJ whole genome shotgun (WGS) entry which is preliminary data.</text>
</comment>
<reference evidence="4 5" key="1">
    <citation type="submission" date="2024-01" db="EMBL/GenBank/DDBJ databases">
        <title>The genome of the rayed Mediterranean limpet Patella caerulea (Linnaeus, 1758).</title>
        <authorList>
            <person name="Anh-Thu Weber A."/>
            <person name="Halstead-Nussloch G."/>
        </authorList>
    </citation>
    <scope>NUCLEOTIDE SEQUENCE [LARGE SCALE GENOMIC DNA]</scope>
    <source>
        <strain evidence="4">AATW-2023a</strain>
        <tissue evidence="4">Whole specimen</tissue>
    </source>
</reference>
<sequence length="449" mass="51946">MSVLTPGYNLNQGSEIPSITILQDKKSQGPFESKLESKVESNPPKLGTKDGRKEIKSKIFDMPITEEVNATSMEQEHRTVPKPTEPNKKRSIDSNKENDEHKRLKSENLTLKEKIFNLQEEIRKLERRIYDHQRDIDDEDEIEAIVNEFGSQPYTGIMPKEYYNRIQRHLDFLMGDLDPKHLLKSLLLRHVINKGDVGTLKSALHSRGRRACAEALIFVILRCTLSVYKQFLICLEENGYFSAMKKLEPGIEFYEGKIKFSNQKHHFIKNQKSPEYKERVKLFEESIEKLYKTVPGEQVVGVRALTKGCVEVSFHVISLGGKSNEEELRRVLEDAIKSGKIGDDAVSPEGFSFQKISSDELTEMGLTSQKKQTMDDLEREIGKLEAEKIRLTVDLNHTKTENHELKKEIEKLRRVGEENEKLRIQLADAQRLEEENRKLKERIEQLEQK</sequence>
<dbReference type="AlphaFoldDB" id="A0AAN8KNT3"/>
<name>A0AAN8KNT3_PATCE</name>
<accession>A0AAN8KNT3</accession>
<dbReference type="Proteomes" id="UP001347796">
    <property type="component" value="Unassembled WGS sequence"/>
</dbReference>
<keyword evidence="5" id="KW-1185">Reference proteome</keyword>
<feature type="region of interest" description="Disordered" evidence="2">
    <location>
        <begin position="1"/>
        <end position="105"/>
    </location>
</feature>
<organism evidence="4 5">
    <name type="scientific">Patella caerulea</name>
    <name type="common">Rayed Mediterranean limpet</name>
    <dbReference type="NCBI Taxonomy" id="87958"/>
    <lineage>
        <taxon>Eukaryota</taxon>
        <taxon>Metazoa</taxon>
        <taxon>Spiralia</taxon>
        <taxon>Lophotrochozoa</taxon>
        <taxon>Mollusca</taxon>
        <taxon>Gastropoda</taxon>
        <taxon>Patellogastropoda</taxon>
        <taxon>Patelloidea</taxon>
        <taxon>Patellidae</taxon>
        <taxon>Patella</taxon>
    </lineage>
</organism>
<dbReference type="InterPro" id="IPR000082">
    <property type="entry name" value="SEA_dom"/>
</dbReference>
<proteinExistence type="predicted"/>